<keyword evidence="3" id="KW-0547">Nucleotide-binding</keyword>
<evidence type="ECO:0000259" key="9">
    <source>
        <dbReference type="PROSITE" id="PS51194"/>
    </source>
</evidence>
<sequence length="542" mass="62343">MATEDGFDERAGRTWIYPTSVPIRKYQLEISEKALFFNTLVTLPTGLGKTLIAAVVMYNFYRWYPYGKVLFLAPTKPLVSQQKEAFRSVMGIPQDSISEMTGSTLPTLRKNEWEKKRIFFLTPQVLLNDISRAICPVERIKCLVVDEAHRATGNHAYCEVIRELLKYGNKFRVLALSASPGPNAKAVQQVISNLLVAHLEIRTDDSPEIQRYIHGREVERVVIPMDESMLVFARKYTDLFQVLQVYLSRLCKERLLVARDVEHYSKCIILRERERFRAQHACSAWKRDKIEHWFSICVILYHGYELITMHGLKSLYNYLTEKVYGRESNSWLHSELKLLPQFMELYKYLDNMFATCAGTLCTDREKIATDRLQCNEHDFNILFSSTIAMAKRSHSKMVKLIELVVDHFRKSQQIGASTRVMIFSSYRDSVIEIAELLNTLRPLVRPMKFLGQCGGRKSSNSLSQKKQLAVIKEFQCGGYNTLVSTCVGEEGLDIGEVDLIVCYDSPSSPVRLVQRMGRTGRRRHGKILLLVTEGKEQLVSFF</sequence>
<dbReference type="EMBL" id="HG806626">
    <property type="protein sequence ID" value="CDW59533.1"/>
    <property type="molecule type" value="Genomic_DNA"/>
</dbReference>
<keyword evidence="5 10" id="KW-0347">Helicase</keyword>
<evidence type="ECO:0000256" key="6">
    <source>
        <dbReference type="ARBA" id="ARBA00022840"/>
    </source>
</evidence>
<feature type="domain" description="Helicase ATP-binding" evidence="8">
    <location>
        <begin position="30"/>
        <end position="198"/>
    </location>
</feature>
<keyword evidence="6" id="KW-0067">ATP-binding</keyword>
<dbReference type="Gene3D" id="3.40.50.300">
    <property type="entry name" value="P-loop containing nucleotide triphosphate hydrolases"/>
    <property type="match status" value="2"/>
</dbReference>
<dbReference type="InterPro" id="IPR014001">
    <property type="entry name" value="Helicase_ATP-bd"/>
</dbReference>
<evidence type="ECO:0000313" key="10">
    <source>
        <dbReference type="EMBL" id="CDW59533.1"/>
    </source>
</evidence>
<dbReference type="Gene3D" id="1.20.1320.20">
    <property type="entry name" value="hef helicase domain"/>
    <property type="match status" value="1"/>
</dbReference>
<accession>A0A077ZIV2</accession>
<dbReference type="InterPro" id="IPR027417">
    <property type="entry name" value="P-loop_NTPase"/>
</dbReference>
<dbReference type="Pfam" id="PF04851">
    <property type="entry name" value="ResIII"/>
    <property type="match status" value="1"/>
</dbReference>
<keyword evidence="4" id="KW-0378">Hydrolase</keyword>
<dbReference type="GO" id="GO:0000400">
    <property type="term" value="F:four-way junction DNA binding"/>
    <property type="evidence" value="ECO:0007669"/>
    <property type="project" value="TreeGrafter"/>
</dbReference>
<evidence type="ECO:0000313" key="11">
    <source>
        <dbReference type="Proteomes" id="UP000030665"/>
    </source>
</evidence>
<dbReference type="SMART" id="SM00490">
    <property type="entry name" value="HELICc"/>
    <property type="match status" value="1"/>
</dbReference>
<dbReference type="SUPFAM" id="SSF52540">
    <property type="entry name" value="P-loop containing nucleoside triphosphate hydrolases"/>
    <property type="match status" value="1"/>
</dbReference>
<name>A0A077ZIV2_TRITR</name>
<evidence type="ECO:0000256" key="7">
    <source>
        <dbReference type="ARBA" id="ARBA00023242"/>
    </source>
</evidence>
<proteinExistence type="inferred from homology"/>
<dbReference type="PROSITE" id="PS51194">
    <property type="entry name" value="HELICASE_CTER"/>
    <property type="match status" value="1"/>
</dbReference>
<keyword evidence="11" id="KW-1185">Reference proteome</keyword>
<dbReference type="GO" id="GO:0016787">
    <property type="term" value="F:hydrolase activity"/>
    <property type="evidence" value="ECO:0007669"/>
    <property type="project" value="UniProtKB-KW"/>
</dbReference>
<dbReference type="SMART" id="SM00487">
    <property type="entry name" value="DEXDc"/>
    <property type="match status" value="1"/>
</dbReference>
<evidence type="ECO:0000256" key="3">
    <source>
        <dbReference type="ARBA" id="ARBA00022741"/>
    </source>
</evidence>
<dbReference type="OrthoDB" id="787137at2759"/>
<dbReference type="InterPro" id="IPR039686">
    <property type="entry name" value="FANCM/Mph1-like_ID"/>
</dbReference>
<dbReference type="Pfam" id="PF00271">
    <property type="entry name" value="Helicase_C"/>
    <property type="match status" value="1"/>
</dbReference>
<dbReference type="PANTHER" id="PTHR14025">
    <property type="entry name" value="FANCONI ANEMIA GROUP M FANCM FAMILY MEMBER"/>
    <property type="match status" value="1"/>
</dbReference>
<dbReference type="InterPro" id="IPR044749">
    <property type="entry name" value="FANCM_DEXDc"/>
</dbReference>
<dbReference type="AlphaFoldDB" id="A0A077ZIV2"/>
<evidence type="ECO:0000259" key="8">
    <source>
        <dbReference type="PROSITE" id="PS51192"/>
    </source>
</evidence>
<organism evidence="10 11">
    <name type="scientific">Trichuris trichiura</name>
    <name type="common">Whipworm</name>
    <name type="synonym">Trichocephalus trichiurus</name>
    <dbReference type="NCBI Taxonomy" id="36087"/>
    <lineage>
        <taxon>Eukaryota</taxon>
        <taxon>Metazoa</taxon>
        <taxon>Ecdysozoa</taxon>
        <taxon>Nematoda</taxon>
        <taxon>Enoplea</taxon>
        <taxon>Dorylaimia</taxon>
        <taxon>Trichinellida</taxon>
        <taxon>Trichuridae</taxon>
        <taxon>Trichuris</taxon>
    </lineage>
</organism>
<dbReference type="GO" id="GO:0043138">
    <property type="term" value="F:3'-5' DNA helicase activity"/>
    <property type="evidence" value="ECO:0007669"/>
    <property type="project" value="InterPro"/>
</dbReference>
<evidence type="ECO:0000256" key="2">
    <source>
        <dbReference type="ARBA" id="ARBA00009889"/>
    </source>
</evidence>
<dbReference type="CDD" id="cd18033">
    <property type="entry name" value="DEXDc_FANCM"/>
    <property type="match status" value="1"/>
</dbReference>
<reference evidence="10" key="1">
    <citation type="submission" date="2014-01" db="EMBL/GenBank/DDBJ databases">
        <authorList>
            <person name="Aslett M."/>
        </authorList>
    </citation>
    <scope>NUCLEOTIDE SEQUENCE</scope>
</reference>
<dbReference type="STRING" id="36087.A0A077ZIV2"/>
<dbReference type="GO" id="GO:0005634">
    <property type="term" value="C:nucleus"/>
    <property type="evidence" value="ECO:0007669"/>
    <property type="project" value="UniProtKB-SubCell"/>
</dbReference>
<dbReference type="Proteomes" id="UP000030665">
    <property type="component" value="Unassembled WGS sequence"/>
</dbReference>
<reference evidence="10" key="2">
    <citation type="submission" date="2014-03" db="EMBL/GenBank/DDBJ databases">
        <title>The whipworm genome and dual-species transcriptomics of an intimate host-pathogen interaction.</title>
        <authorList>
            <person name="Foth B.J."/>
            <person name="Tsai I.J."/>
            <person name="Reid A.J."/>
            <person name="Bancroft A.J."/>
            <person name="Nichol S."/>
            <person name="Tracey A."/>
            <person name="Holroyd N."/>
            <person name="Cotton J.A."/>
            <person name="Stanley E.J."/>
            <person name="Zarowiecki M."/>
            <person name="Liu J.Z."/>
            <person name="Huckvale T."/>
            <person name="Cooper P.J."/>
            <person name="Grencis R.K."/>
            <person name="Berriman M."/>
        </authorList>
    </citation>
    <scope>NUCLEOTIDE SEQUENCE [LARGE SCALE GENOMIC DNA]</scope>
</reference>
<evidence type="ECO:0000256" key="4">
    <source>
        <dbReference type="ARBA" id="ARBA00022801"/>
    </source>
</evidence>
<dbReference type="CDD" id="cd12091">
    <property type="entry name" value="FANCM_ID"/>
    <property type="match status" value="1"/>
</dbReference>
<keyword evidence="7" id="KW-0539">Nucleus</keyword>
<protein>
    <submittedName>
        <fullName evidence="10">Helicase C and ResIII domain containing protein</fullName>
    </submittedName>
</protein>
<dbReference type="FunFam" id="3.40.50.300:FF:000861">
    <property type="entry name" value="Fanconi anemia, complementation group M"/>
    <property type="match status" value="1"/>
</dbReference>
<comment type="similarity">
    <text evidence="2">Belongs to the DEAD box helicase family. DEAH subfamily. FANCM sub-subfamily.</text>
</comment>
<evidence type="ECO:0000256" key="5">
    <source>
        <dbReference type="ARBA" id="ARBA00022806"/>
    </source>
</evidence>
<dbReference type="PROSITE" id="PS51192">
    <property type="entry name" value="HELICASE_ATP_BIND_1"/>
    <property type="match status" value="1"/>
</dbReference>
<dbReference type="GO" id="GO:0045003">
    <property type="term" value="P:double-strand break repair via synthesis-dependent strand annealing"/>
    <property type="evidence" value="ECO:0007669"/>
    <property type="project" value="TreeGrafter"/>
</dbReference>
<dbReference type="InterPro" id="IPR001650">
    <property type="entry name" value="Helicase_C-like"/>
</dbReference>
<dbReference type="InterPro" id="IPR006935">
    <property type="entry name" value="Helicase/UvrB_N"/>
</dbReference>
<dbReference type="GO" id="GO:0009378">
    <property type="term" value="F:four-way junction helicase activity"/>
    <property type="evidence" value="ECO:0007669"/>
    <property type="project" value="TreeGrafter"/>
</dbReference>
<evidence type="ECO:0000256" key="1">
    <source>
        <dbReference type="ARBA" id="ARBA00004123"/>
    </source>
</evidence>
<dbReference type="CDD" id="cd18801">
    <property type="entry name" value="SF2_C_FANCM_Hef"/>
    <property type="match status" value="1"/>
</dbReference>
<dbReference type="GO" id="GO:0036297">
    <property type="term" value="P:interstrand cross-link repair"/>
    <property type="evidence" value="ECO:0007669"/>
    <property type="project" value="TreeGrafter"/>
</dbReference>
<gene>
    <name evidence="10" type="ORF">TTRE_0000786901</name>
</gene>
<dbReference type="GO" id="GO:0005524">
    <property type="term" value="F:ATP binding"/>
    <property type="evidence" value="ECO:0007669"/>
    <property type="project" value="UniProtKB-KW"/>
</dbReference>
<feature type="domain" description="Helicase C-terminal" evidence="9">
    <location>
        <begin position="399"/>
        <end position="542"/>
    </location>
</feature>
<dbReference type="PANTHER" id="PTHR14025:SF20">
    <property type="entry name" value="FANCONI ANEMIA GROUP M PROTEIN"/>
    <property type="match status" value="1"/>
</dbReference>
<comment type="subcellular location">
    <subcellularLocation>
        <location evidence="1">Nucleus</location>
    </subcellularLocation>
</comment>